<accession>A0ACC2LXC8</accession>
<dbReference type="Proteomes" id="UP001234297">
    <property type="component" value="Chromosome 3"/>
</dbReference>
<protein>
    <submittedName>
        <fullName evidence="1">Uncharacterized protein</fullName>
    </submittedName>
</protein>
<reference evidence="1 2" key="1">
    <citation type="journal article" date="2022" name="Hortic Res">
        <title>A haplotype resolved chromosomal level avocado genome allows analysis of novel avocado genes.</title>
        <authorList>
            <person name="Nath O."/>
            <person name="Fletcher S.J."/>
            <person name="Hayward A."/>
            <person name="Shaw L.M."/>
            <person name="Masouleh A.K."/>
            <person name="Furtado A."/>
            <person name="Henry R.J."/>
            <person name="Mitter N."/>
        </authorList>
    </citation>
    <scope>NUCLEOTIDE SEQUENCE [LARGE SCALE GENOMIC DNA]</scope>
    <source>
        <strain evidence="2">cv. Hass</strain>
    </source>
</reference>
<name>A0ACC2LXC8_PERAE</name>
<keyword evidence="2" id="KW-1185">Reference proteome</keyword>
<evidence type="ECO:0000313" key="1">
    <source>
        <dbReference type="EMBL" id="KAJ8637731.1"/>
    </source>
</evidence>
<organism evidence="1 2">
    <name type="scientific">Persea americana</name>
    <name type="common">Avocado</name>
    <dbReference type="NCBI Taxonomy" id="3435"/>
    <lineage>
        <taxon>Eukaryota</taxon>
        <taxon>Viridiplantae</taxon>
        <taxon>Streptophyta</taxon>
        <taxon>Embryophyta</taxon>
        <taxon>Tracheophyta</taxon>
        <taxon>Spermatophyta</taxon>
        <taxon>Magnoliopsida</taxon>
        <taxon>Magnoliidae</taxon>
        <taxon>Laurales</taxon>
        <taxon>Lauraceae</taxon>
        <taxon>Persea</taxon>
    </lineage>
</organism>
<evidence type="ECO:0000313" key="2">
    <source>
        <dbReference type="Proteomes" id="UP001234297"/>
    </source>
</evidence>
<gene>
    <name evidence="1" type="ORF">MRB53_011998</name>
</gene>
<proteinExistence type="predicted"/>
<sequence>MRKRHQQQVVVGLHIQVKGAVDCCKCKVENLKAVNDKMGVKEVVVFRKAMAVRAGEVIHNELGVTVGVEVHNGLAEEEVAETELVEVAANCRQLGVVVMEKVVASREQVVAAVLVPHMVAGEVVLYMEVAAGEVVLHMEVVAVVNLEVEEVNTKVVVVMDSNDWVVAAVEANGVVVEVNGVAVVEVNGVAAAVNYSGKDLAEAVVENAMGVAVNLVEVGVEIERSRLVVEVMVEVANKQVGEEMVEVVMAGEVTVVVEVANKQAGEEMAVVAMAEVEMEVVENKQVGEETVVVVTVGEAMVGVEEVNKLVREAIIVVGEVTKPAAEVKAEVVVAEQEQKEYI</sequence>
<comment type="caution">
    <text evidence="1">The sequence shown here is derived from an EMBL/GenBank/DDBJ whole genome shotgun (WGS) entry which is preliminary data.</text>
</comment>
<dbReference type="EMBL" id="CM056811">
    <property type="protein sequence ID" value="KAJ8637731.1"/>
    <property type="molecule type" value="Genomic_DNA"/>
</dbReference>